<accession>A0A5S6QYC5</accession>
<sequence length="775" mass="85797">MKRLEMPVCRLHIANTKDAPTCARPHARSPERCKCGGSAKSSMKAFALLLLGSTLAGSHRTDKSRQRTKTLILVHAKWPLMFKNWRQRLVSCGRSKNLASSQTFSAQTLSSRMFTKRRSKVTISPQVKISKWKLWRTRSDSAEEELATNEKEYPELTMMSSSPEESLEKRDAVADVQGSVLAPKANSNGPQEQIPSKLNSVVEYSAQHVAGTQREQSPEMRDDLAVGQPYVKEDSLSPVNAPSPIDVQSGPVQADPSSQPTDPFSFDSPLGTEVDQSKPLQPVTLEEDAQTAKDAENAREEARAVVGDSNSENEQEEGEAFSVKYITQLTSITGPIEEEEAPAEPLPVVHQRSISSNDADLNDFVKLDKPSVRVEAEGLSPTAVLKPYEDNLAEPKAEAMTTGPSSSEMSTALTDELVGQPLREFEEGRQDLSVPLGDRIKILNEPSDVPLDFHVPAKPFFFDKPKSMKPLEADELGNDKFSTEEDDLVSEPPIAASAGSPLMDSDVGADLPAFRSSVLEPASADFSASKEVTNSGAEEMIAPKSSGDVEKMFKSDFTPFELQQKMTTRMATTEPWIGVGILDERLRKLIYWEEPPKSAVALFVTFASLLAIRRYSFVAMLAFTALFALFCGILLRIYATIRTINHPDAMKKSLQNWMTVELPREKMHVQMDVIVDGLQKLLHSCRMAFLGGRKEITRFTCIVFSLYAIGEMFTLLGLVHLGVLIVFTVPFLLKKHDKEVQEAKTKAKEAYDRAHAVITEKIPILTHVWPTDKQN</sequence>
<keyword evidence="3 6" id="KW-0256">Endoplasmic reticulum</keyword>
<proteinExistence type="predicted"/>
<evidence type="ECO:0000256" key="3">
    <source>
        <dbReference type="ARBA" id="ARBA00022824"/>
    </source>
</evidence>
<feature type="domain" description="Reticulon" evidence="8">
    <location>
        <begin position="586"/>
        <end position="775"/>
    </location>
</feature>
<keyword evidence="9" id="KW-1185">Reference proteome</keyword>
<dbReference type="Pfam" id="PF02453">
    <property type="entry name" value="Reticulon"/>
    <property type="match status" value="1"/>
</dbReference>
<comment type="subcellular location">
    <subcellularLocation>
        <location evidence="1 6">Endoplasmic reticulum membrane</location>
        <topology evidence="1 6">Multi-pass membrane protein</topology>
    </subcellularLocation>
</comment>
<evidence type="ECO:0000256" key="4">
    <source>
        <dbReference type="ARBA" id="ARBA00022989"/>
    </source>
</evidence>
<evidence type="ECO:0000313" key="9">
    <source>
        <dbReference type="Proteomes" id="UP000046395"/>
    </source>
</evidence>
<dbReference type="GO" id="GO:0005789">
    <property type="term" value="C:endoplasmic reticulum membrane"/>
    <property type="evidence" value="ECO:0007669"/>
    <property type="project" value="UniProtKB-SubCell"/>
</dbReference>
<keyword evidence="2 6" id="KW-0812">Transmembrane</keyword>
<dbReference type="InterPro" id="IPR003388">
    <property type="entry name" value="Reticulon"/>
</dbReference>
<reference evidence="10" key="1">
    <citation type="submission" date="2019-12" db="UniProtKB">
        <authorList>
            <consortium name="WormBaseParasite"/>
        </authorList>
    </citation>
    <scope>IDENTIFICATION</scope>
</reference>
<evidence type="ECO:0000256" key="7">
    <source>
        <dbReference type="SAM" id="MobiDB-lite"/>
    </source>
</evidence>
<keyword evidence="4 6" id="KW-1133">Transmembrane helix</keyword>
<feature type="region of interest" description="Disordered" evidence="7">
    <location>
        <begin position="140"/>
        <end position="172"/>
    </location>
</feature>
<evidence type="ECO:0000256" key="6">
    <source>
        <dbReference type="RuleBase" id="RU363132"/>
    </source>
</evidence>
<protein>
    <recommendedName>
        <fullName evidence="6">Reticulon-like protein</fullName>
    </recommendedName>
</protein>
<dbReference type="STRING" id="70415.A0A5S6QYC5"/>
<evidence type="ECO:0000313" key="10">
    <source>
        <dbReference type="WBParaSite" id="TMUE_3000012391.1"/>
    </source>
</evidence>
<feature type="transmembrane region" description="Helical" evidence="6">
    <location>
        <begin position="617"/>
        <end position="639"/>
    </location>
</feature>
<name>A0A5S6QYC5_TRIMR</name>
<keyword evidence="5 6" id="KW-0472">Membrane</keyword>
<dbReference type="Proteomes" id="UP000046395">
    <property type="component" value="Unassembled WGS sequence"/>
</dbReference>
<feature type="compositionally biased region" description="Basic and acidic residues" evidence="7">
    <location>
        <begin position="290"/>
        <end position="303"/>
    </location>
</feature>
<evidence type="ECO:0000256" key="2">
    <source>
        <dbReference type="ARBA" id="ARBA00022692"/>
    </source>
</evidence>
<organism evidence="9 10">
    <name type="scientific">Trichuris muris</name>
    <name type="common">Mouse whipworm</name>
    <dbReference type="NCBI Taxonomy" id="70415"/>
    <lineage>
        <taxon>Eukaryota</taxon>
        <taxon>Metazoa</taxon>
        <taxon>Ecdysozoa</taxon>
        <taxon>Nematoda</taxon>
        <taxon>Enoplea</taxon>
        <taxon>Dorylaimia</taxon>
        <taxon>Trichinellida</taxon>
        <taxon>Trichuridae</taxon>
        <taxon>Trichuris</taxon>
    </lineage>
</organism>
<evidence type="ECO:0000256" key="5">
    <source>
        <dbReference type="ARBA" id="ARBA00023136"/>
    </source>
</evidence>
<dbReference type="AlphaFoldDB" id="A0A5S6QYC5"/>
<feature type="transmembrane region" description="Helical" evidence="6">
    <location>
        <begin position="712"/>
        <end position="733"/>
    </location>
</feature>
<dbReference type="PROSITE" id="PS50845">
    <property type="entry name" value="RETICULON"/>
    <property type="match status" value="1"/>
</dbReference>
<evidence type="ECO:0000256" key="1">
    <source>
        <dbReference type="ARBA" id="ARBA00004477"/>
    </source>
</evidence>
<dbReference type="WBParaSite" id="TMUE_3000012391.1">
    <property type="protein sequence ID" value="TMUE_3000012391.1"/>
    <property type="gene ID" value="WBGene00285753"/>
</dbReference>
<evidence type="ECO:0000259" key="8">
    <source>
        <dbReference type="PROSITE" id="PS50845"/>
    </source>
</evidence>
<feature type="region of interest" description="Disordered" evidence="7">
    <location>
        <begin position="234"/>
        <end position="322"/>
    </location>
</feature>